<dbReference type="InterPro" id="IPR036864">
    <property type="entry name" value="Zn2-C6_fun-type_DNA-bd_sf"/>
</dbReference>
<comment type="subcellular location">
    <subcellularLocation>
        <location evidence="1">Nucleus</location>
    </subcellularLocation>
</comment>
<evidence type="ECO:0000259" key="5">
    <source>
        <dbReference type="PROSITE" id="PS50048"/>
    </source>
</evidence>
<dbReference type="Proteomes" id="UP000078559">
    <property type="component" value="Chromosome 6"/>
</dbReference>
<feature type="compositionally biased region" description="Acidic residues" evidence="4">
    <location>
        <begin position="188"/>
        <end position="202"/>
    </location>
</feature>
<gene>
    <name evidence="6" type="ORF">VM1G_05820</name>
</gene>
<feature type="region of interest" description="Disordered" evidence="4">
    <location>
        <begin position="1"/>
        <end position="20"/>
    </location>
</feature>
<feature type="domain" description="Zn(2)-C6 fungal-type" evidence="5">
    <location>
        <begin position="31"/>
        <end position="60"/>
    </location>
</feature>
<feature type="region of interest" description="Disordered" evidence="4">
    <location>
        <begin position="721"/>
        <end position="755"/>
    </location>
</feature>
<dbReference type="SMART" id="SM00906">
    <property type="entry name" value="Fungal_trans"/>
    <property type="match status" value="1"/>
</dbReference>
<feature type="region of interest" description="Disordered" evidence="4">
    <location>
        <begin position="186"/>
        <end position="212"/>
    </location>
</feature>
<feature type="region of interest" description="Disordered" evidence="4">
    <location>
        <begin position="140"/>
        <end position="160"/>
    </location>
</feature>
<dbReference type="Pfam" id="PF00172">
    <property type="entry name" value="Zn_clus"/>
    <property type="match status" value="1"/>
</dbReference>
<dbReference type="InterPro" id="IPR001138">
    <property type="entry name" value="Zn2Cys6_DnaBD"/>
</dbReference>
<dbReference type="GO" id="GO:0000981">
    <property type="term" value="F:DNA-binding transcription factor activity, RNA polymerase II-specific"/>
    <property type="evidence" value="ECO:0007669"/>
    <property type="project" value="InterPro"/>
</dbReference>
<dbReference type="GO" id="GO:0008270">
    <property type="term" value="F:zinc ion binding"/>
    <property type="evidence" value="ECO:0007669"/>
    <property type="project" value="InterPro"/>
</dbReference>
<proteinExistence type="predicted"/>
<feature type="compositionally biased region" description="Low complexity" evidence="4">
    <location>
        <begin position="95"/>
        <end position="115"/>
    </location>
</feature>
<feature type="region of interest" description="Disordered" evidence="4">
    <location>
        <begin position="92"/>
        <end position="115"/>
    </location>
</feature>
<dbReference type="Gene3D" id="4.10.240.10">
    <property type="entry name" value="Zn(2)-C6 fungal-type DNA-binding domain"/>
    <property type="match status" value="1"/>
</dbReference>
<dbReference type="GO" id="GO:0005634">
    <property type="term" value="C:nucleus"/>
    <property type="evidence" value="ECO:0007669"/>
    <property type="project" value="UniProtKB-SubCell"/>
</dbReference>
<evidence type="ECO:0000313" key="7">
    <source>
        <dbReference type="Proteomes" id="UP000078559"/>
    </source>
</evidence>
<dbReference type="PANTHER" id="PTHR31001:SF50">
    <property type="entry name" value="ZN(II)2CYS6 TRANSCRIPTION FACTOR (EUROFUNG)"/>
    <property type="match status" value="1"/>
</dbReference>
<evidence type="ECO:0000256" key="1">
    <source>
        <dbReference type="ARBA" id="ARBA00004123"/>
    </source>
</evidence>
<dbReference type="CDD" id="cd12148">
    <property type="entry name" value="fungal_TF_MHR"/>
    <property type="match status" value="1"/>
</dbReference>
<feature type="compositionally biased region" description="Polar residues" evidence="4">
    <location>
        <begin position="203"/>
        <end position="212"/>
    </location>
</feature>
<evidence type="ECO:0000256" key="3">
    <source>
        <dbReference type="ARBA" id="ARBA00023242"/>
    </source>
</evidence>
<dbReference type="SUPFAM" id="SSF57701">
    <property type="entry name" value="Zn2/Cys6 DNA-binding domain"/>
    <property type="match status" value="1"/>
</dbReference>
<organism evidence="6 7">
    <name type="scientific">Cytospora mali</name>
    <name type="common">Apple Valsa canker fungus</name>
    <name type="synonym">Valsa mali</name>
    <dbReference type="NCBI Taxonomy" id="578113"/>
    <lineage>
        <taxon>Eukaryota</taxon>
        <taxon>Fungi</taxon>
        <taxon>Dikarya</taxon>
        <taxon>Ascomycota</taxon>
        <taxon>Pezizomycotina</taxon>
        <taxon>Sordariomycetes</taxon>
        <taxon>Sordariomycetidae</taxon>
        <taxon>Diaporthales</taxon>
        <taxon>Cytosporaceae</taxon>
        <taxon>Cytospora</taxon>
    </lineage>
</organism>
<keyword evidence="3" id="KW-0539">Nucleus</keyword>
<feature type="compositionally biased region" description="Polar residues" evidence="4">
    <location>
        <begin position="1"/>
        <end position="12"/>
    </location>
</feature>
<dbReference type="GO" id="GO:0003677">
    <property type="term" value="F:DNA binding"/>
    <property type="evidence" value="ECO:0007669"/>
    <property type="project" value="InterPro"/>
</dbReference>
<reference evidence="6" key="1">
    <citation type="submission" date="2014-12" db="EMBL/GenBank/DDBJ databases">
        <title>Genome Sequence of Valsa Canker Pathogens Uncovers a Specific Adaption of Colonization on Woody Bark.</title>
        <authorList>
            <person name="Yin Z."/>
            <person name="Liu H."/>
            <person name="Gao X."/>
            <person name="Li Z."/>
            <person name="Song N."/>
            <person name="Ke X."/>
            <person name="Dai Q."/>
            <person name="Wu Y."/>
            <person name="Sun Y."/>
            <person name="Xu J.-R."/>
            <person name="Kang Z.K."/>
            <person name="Wang L."/>
            <person name="Huang L."/>
        </authorList>
    </citation>
    <scope>NUCLEOTIDE SEQUENCE [LARGE SCALE GENOMIC DNA]</scope>
    <source>
        <strain evidence="6">03-8</strain>
    </source>
</reference>
<dbReference type="OrthoDB" id="435881at2759"/>
<name>A0A194W276_CYTMA</name>
<dbReference type="Pfam" id="PF04082">
    <property type="entry name" value="Fungal_trans"/>
    <property type="match status" value="1"/>
</dbReference>
<dbReference type="PANTHER" id="PTHR31001">
    <property type="entry name" value="UNCHARACTERIZED TRANSCRIPTIONAL REGULATORY PROTEIN"/>
    <property type="match status" value="1"/>
</dbReference>
<dbReference type="EMBL" id="CM003103">
    <property type="protein sequence ID" value="KUI70198.1"/>
    <property type="molecule type" value="Genomic_DNA"/>
</dbReference>
<dbReference type="InterPro" id="IPR007219">
    <property type="entry name" value="XnlR_reg_dom"/>
</dbReference>
<evidence type="ECO:0000256" key="4">
    <source>
        <dbReference type="SAM" id="MobiDB-lite"/>
    </source>
</evidence>
<dbReference type="CDD" id="cd00067">
    <property type="entry name" value="GAL4"/>
    <property type="match status" value="1"/>
</dbReference>
<dbReference type="PROSITE" id="PS00463">
    <property type="entry name" value="ZN2_CY6_FUNGAL_1"/>
    <property type="match status" value="1"/>
</dbReference>
<dbReference type="AlphaFoldDB" id="A0A194W276"/>
<dbReference type="SMART" id="SM00066">
    <property type="entry name" value="GAL4"/>
    <property type="match status" value="1"/>
</dbReference>
<keyword evidence="7" id="KW-1185">Reference proteome</keyword>
<evidence type="ECO:0000313" key="6">
    <source>
        <dbReference type="EMBL" id="KUI70198.1"/>
    </source>
</evidence>
<accession>A0A194W276</accession>
<sequence length="855" mass="93790">MSTIPTARQAASSAAGKEATTAAGPVVHALSCINCRQRKVRCSKTYPCPHCIKGGLECIFPSRKKDRAPRRSKNHELLNRLAKLEAIVGQVDPNSSRSGVDAAAAAPSPPSDSVSASAAEAIDSIGVHPTITPAQQAFESELRNPQKRCPTAQPVSKDDPAAKYVSGEFWANLSSEVEGIKAALEQPSDSEDDGDGVNDETSPESVSQGYQSSPSYYVTSPAVFGNAQAAGAGEGMLHPTPEKMRRLCETYFRNVDPLIKILHRPTIEETFNGFIASPVDKPLSRTVEALFFAMYFAAVTSLQPETCKALLGEDRGLLVVQYRQAVEYALARADYLNSTSLETLQAFTLYSTCLRNHGQSRASWAMLALVLRLSQAIGIHRDSDGLAFSPYEAEMRRRLWSQIIVLDVRAAQDRGTEPMIRQEEYNTLPPTNLNDSDFGPHTTVPLSQLAREGTTDVTFCLCTYSCSNLFLYIHGPKLRFSKANHETAPPTATTIPTNTSPRSLVQPQISEEDLVQRIKHLESQFSTPPTHSTSHHFQFALATSVIRIASLIYWLSIQYPWHVRQPTIKPRVSREHMLQTAVAIMELQTFGPISAGVDPVEFRERFMWWQDGYVQWHPLAVALAELCVQTEGPLVDRAWSSVERMWTRCGDRVADSRKGALWKPIKKLLRKAREKRAEAQMRRLVISEEGQEVNAAQQGSELAQTEQQPMIDLTVNLPPPQTHIPSNDTTATSTTQNTAKPLPPNPATEAGPTGIPLGQDMGYVPDMGGAQMVTNADPLSTPPTTTAPGFILANDHNTRFAALDFGDLSSTPMDTLSAGGTQGVDTMDWSYWNEFVNDASVVFDINHTSPSSEET</sequence>
<feature type="compositionally biased region" description="Low complexity" evidence="4">
    <location>
        <begin position="726"/>
        <end position="739"/>
    </location>
</feature>
<dbReference type="InterPro" id="IPR050613">
    <property type="entry name" value="Sec_Metabolite_Reg"/>
</dbReference>
<dbReference type="GO" id="GO:0006351">
    <property type="term" value="P:DNA-templated transcription"/>
    <property type="evidence" value="ECO:0007669"/>
    <property type="project" value="InterPro"/>
</dbReference>
<keyword evidence="2" id="KW-0479">Metal-binding</keyword>
<protein>
    <recommendedName>
        <fullName evidence="5">Zn(2)-C6 fungal-type domain-containing protein</fullName>
    </recommendedName>
</protein>
<evidence type="ECO:0000256" key="2">
    <source>
        <dbReference type="ARBA" id="ARBA00022723"/>
    </source>
</evidence>
<dbReference type="PROSITE" id="PS50048">
    <property type="entry name" value="ZN2_CY6_FUNGAL_2"/>
    <property type="match status" value="1"/>
</dbReference>